<reference evidence="2" key="1">
    <citation type="journal article" date="2021" name="IMA Fungus">
        <title>Genomic characterization of three marine fungi, including Emericellopsis atlantica sp. nov. with signatures of a generalist lifestyle and marine biomass degradation.</title>
        <authorList>
            <person name="Hagestad O.C."/>
            <person name="Hou L."/>
            <person name="Andersen J.H."/>
            <person name="Hansen E.H."/>
            <person name="Altermark B."/>
            <person name="Li C."/>
            <person name="Kuhnert E."/>
            <person name="Cox R.J."/>
            <person name="Crous P.W."/>
            <person name="Spatafora J.W."/>
            <person name="Lail K."/>
            <person name="Amirebrahimi M."/>
            <person name="Lipzen A."/>
            <person name="Pangilinan J."/>
            <person name="Andreopoulos W."/>
            <person name="Hayes R.D."/>
            <person name="Ng V."/>
            <person name="Grigoriev I.V."/>
            <person name="Jackson S.A."/>
            <person name="Sutton T.D.S."/>
            <person name="Dobson A.D.W."/>
            <person name="Rama T."/>
        </authorList>
    </citation>
    <scope>NUCLEOTIDE SEQUENCE</scope>
    <source>
        <strain evidence="2">TRa018bII</strain>
    </source>
</reference>
<dbReference type="AlphaFoldDB" id="A0A9P8C5D8"/>
<feature type="domain" description="Heterokaryon incompatibility" evidence="1">
    <location>
        <begin position="84"/>
        <end position="236"/>
    </location>
</feature>
<dbReference type="EMBL" id="MU251523">
    <property type="protein sequence ID" value="KAG9232936.1"/>
    <property type="molecule type" value="Genomic_DNA"/>
</dbReference>
<gene>
    <name evidence="2" type="ORF">BJ875DRAFT_442695</name>
</gene>
<name>A0A9P8C5D8_9HELO</name>
<dbReference type="Proteomes" id="UP000824998">
    <property type="component" value="Unassembled WGS sequence"/>
</dbReference>
<evidence type="ECO:0000313" key="2">
    <source>
        <dbReference type="EMBL" id="KAG9232936.1"/>
    </source>
</evidence>
<accession>A0A9P8C5D8</accession>
<dbReference type="InterPro" id="IPR052895">
    <property type="entry name" value="HetReg/Transcr_Mod"/>
</dbReference>
<dbReference type="PANTHER" id="PTHR24148:SF80">
    <property type="entry name" value="HETEROKARYON INCOMPATIBILITY DOMAIN-CONTAINING PROTEIN"/>
    <property type="match status" value="1"/>
</dbReference>
<keyword evidence="3" id="KW-1185">Reference proteome</keyword>
<dbReference type="OrthoDB" id="2157530at2759"/>
<proteinExistence type="predicted"/>
<protein>
    <submittedName>
        <fullName evidence="2">Heterokaryon incompatibility protein-domain-containing protein</fullName>
    </submittedName>
</protein>
<dbReference type="InterPro" id="IPR010730">
    <property type="entry name" value="HET"/>
</dbReference>
<dbReference type="PANTHER" id="PTHR24148">
    <property type="entry name" value="ANKYRIN REPEAT DOMAIN-CONTAINING PROTEIN 39 HOMOLOG-RELATED"/>
    <property type="match status" value="1"/>
</dbReference>
<evidence type="ECO:0000259" key="1">
    <source>
        <dbReference type="Pfam" id="PF06985"/>
    </source>
</evidence>
<dbReference type="Pfam" id="PF06985">
    <property type="entry name" value="HET"/>
    <property type="match status" value="1"/>
</dbReference>
<comment type="caution">
    <text evidence="2">The sequence shown here is derived from an EMBL/GenBank/DDBJ whole genome shotgun (WGS) entry which is preliminary data.</text>
</comment>
<organism evidence="2 3">
    <name type="scientific">Amylocarpus encephaloides</name>
    <dbReference type="NCBI Taxonomy" id="45428"/>
    <lineage>
        <taxon>Eukaryota</taxon>
        <taxon>Fungi</taxon>
        <taxon>Dikarya</taxon>
        <taxon>Ascomycota</taxon>
        <taxon>Pezizomycotina</taxon>
        <taxon>Leotiomycetes</taxon>
        <taxon>Helotiales</taxon>
        <taxon>Helotiales incertae sedis</taxon>
        <taxon>Amylocarpus</taxon>
    </lineage>
</organism>
<sequence>MIPGGFDDGTLEEPDDTSVALALQQTRVSADSEPEKPLFKYIPLPSPFTVRLVSLDYTAEFAAPLEFDFKYFDRDTAVCEDESYDAVSHVWGEPEFDHHIYCRGTKAVLKITAAVDRMLRHFRRKLGSRPLWIDAICLNQADEVEKRIQVPKMGAIYHQARSVHIWLGDTNPNITDAFRTLHNIALRRMQLPQLAHVVMIVLQNAPANETSGDDAIEQIQALLHNPWFQRRWVIQEASFSHDTVAHCGESSIRWTWLADGLHALRQVQQIINFDEVALNALRVSGAIGRDPGTILEILWQFHGSLCSDAQDRIFAICGLANDLKEPWMTSEDDPRAILKYSNHWADNYTLLAQHSIKEGNLVAILRHLSSFGTLWKSDSSRASWVPNWSADRAHSSKEILGPYDLAKSVDLYGFPEISQVEHRKILMLHGKRLGNVSHVYPQWPTNTSMIKLAEYLNNLCRNSQGQRASFRTIESLLGMLCLCLRFSENAHNVFTPSFTTRKHEPSEMTPEETLLMFALDLYRAPFSCHGHTEIAESTWPWTSIELREFERQTQYVQRFMDNMLSWGQTDAHDAMADAHGSEDNSATQEHPSWDTLLARRRAMILYLASETGRAKIKASFEVFLQDVAEMMDGRVLFRCKEDESRESGPSEYFIGSSDVQENDIVIQLTKPRAHLRDEEVGLLRSPAFLFRPFFGGGTVSWSEVELRSSQRMFRFVGSCYAYGVTEEFDAEQEPFSFAVI</sequence>
<evidence type="ECO:0000313" key="3">
    <source>
        <dbReference type="Proteomes" id="UP000824998"/>
    </source>
</evidence>